<organism evidence="1 2">
    <name type="scientific">Arabidopsis thaliana</name>
    <name type="common">Mouse-ear cress</name>
    <dbReference type="NCBI Taxonomy" id="3702"/>
    <lineage>
        <taxon>Eukaryota</taxon>
        <taxon>Viridiplantae</taxon>
        <taxon>Streptophyta</taxon>
        <taxon>Embryophyta</taxon>
        <taxon>Tracheophyta</taxon>
        <taxon>Spermatophyta</taxon>
        <taxon>Magnoliopsida</taxon>
        <taxon>eudicotyledons</taxon>
        <taxon>Gunneridae</taxon>
        <taxon>Pentapetalae</taxon>
        <taxon>rosids</taxon>
        <taxon>malvids</taxon>
        <taxon>Brassicales</taxon>
        <taxon>Brassicaceae</taxon>
        <taxon>Camelineae</taxon>
        <taxon>Arabidopsis</taxon>
    </lineage>
</organism>
<dbReference type="EMBL" id="CACRSJ010000105">
    <property type="protein sequence ID" value="VYS52166.1"/>
    <property type="molecule type" value="Genomic_DNA"/>
</dbReference>
<evidence type="ECO:0000313" key="2">
    <source>
        <dbReference type="Proteomes" id="UP000426265"/>
    </source>
</evidence>
<accession>A0A654ES89</accession>
<evidence type="ECO:0000313" key="1">
    <source>
        <dbReference type="EMBL" id="VYS52166.1"/>
    </source>
</evidence>
<protein>
    <submittedName>
        <fullName evidence="1">Uncharacterized protein</fullName>
    </submittedName>
</protein>
<sequence>MHRFRAWMDKERFASNSLLTTEYAADLMEFMTLATNQACCLESDKDGILPYKVWYNHGESDTYQVGSSSRNVPNRDEESTISEEAVDTVQMVQDAYRENI</sequence>
<reference evidence="1 2" key="1">
    <citation type="submission" date="2019-11" db="EMBL/GenBank/DDBJ databases">
        <authorList>
            <person name="Jiao W.-B."/>
            <person name="Schneeberger K."/>
        </authorList>
    </citation>
    <scope>NUCLEOTIDE SEQUENCE [LARGE SCALE GENOMIC DNA]</scope>
    <source>
        <strain evidence="2">cv. An-1</strain>
    </source>
</reference>
<dbReference type="Proteomes" id="UP000426265">
    <property type="component" value="Unassembled WGS sequence"/>
</dbReference>
<gene>
    <name evidence="1" type="ORF">AN1_LOCUS7628</name>
</gene>
<dbReference type="AlphaFoldDB" id="A0A654ES89"/>
<proteinExistence type="predicted"/>
<name>A0A654ES89_ARATH</name>